<reference evidence="2" key="1">
    <citation type="journal article" date="2011" name="PLoS Genet.">
        <title>Genomic analysis of the necrotrophic fungal pathogens Sclerotinia sclerotiorum and Botrytis cinerea.</title>
        <authorList>
            <person name="Amselem J."/>
            <person name="Cuomo C.A."/>
            <person name="van Kan J.A."/>
            <person name="Viaud M."/>
            <person name="Benito E.P."/>
            <person name="Couloux A."/>
            <person name="Coutinho P.M."/>
            <person name="de Vries R.P."/>
            <person name="Dyer P.S."/>
            <person name="Fillinger S."/>
            <person name="Fournier E."/>
            <person name="Gout L."/>
            <person name="Hahn M."/>
            <person name="Kohn L."/>
            <person name="Lapalu N."/>
            <person name="Plummer K.M."/>
            <person name="Pradier J.M."/>
            <person name="Quevillon E."/>
            <person name="Sharon A."/>
            <person name="Simon A."/>
            <person name="ten Have A."/>
            <person name="Tudzynski B."/>
            <person name="Tudzynski P."/>
            <person name="Wincker P."/>
            <person name="Andrew M."/>
            <person name="Anthouard V."/>
            <person name="Beever R.E."/>
            <person name="Beffa R."/>
            <person name="Benoit I."/>
            <person name="Bouzid O."/>
            <person name="Brault B."/>
            <person name="Chen Z."/>
            <person name="Choquer M."/>
            <person name="Collemare J."/>
            <person name="Cotton P."/>
            <person name="Danchin E.G."/>
            <person name="Da Silva C."/>
            <person name="Gautier A."/>
            <person name="Giraud C."/>
            <person name="Giraud T."/>
            <person name="Gonzalez C."/>
            <person name="Grossetete S."/>
            <person name="Guldener U."/>
            <person name="Henrissat B."/>
            <person name="Howlett B.J."/>
            <person name="Kodira C."/>
            <person name="Kretschmer M."/>
            <person name="Lappartient A."/>
            <person name="Leroch M."/>
            <person name="Levis C."/>
            <person name="Mauceli E."/>
            <person name="Neuveglise C."/>
            <person name="Oeser B."/>
            <person name="Pearson M."/>
            <person name="Poulain J."/>
            <person name="Poussereau N."/>
            <person name="Quesneville H."/>
            <person name="Rascle C."/>
            <person name="Schumacher J."/>
            <person name="Segurens B."/>
            <person name="Sexton A."/>
            <person name="Silva E."/>
            <person name="Sirven C."/>
            <person name="Soanes D.M."/>
            <person name="Talbot N.J."/>
            <person name="Templeton M."/>
            <person name="Yandava C."/>
            <person name="Yarden O."/>
            <person name="Zeng Q."/>
            <person name="Rollins J.A."/>
            <person name="Lebrun M.H."/>
            <person name="Dickman M."/>
        </authorList>
    </citation>
    <scope>NUCLEOTIDE SEQUENCE [LARGE SCALE GENOMIC DNA]</scope>
    <source>
        <strain evidence="2">T4</strain>
    </source>
</reference>
<name>G2XTP4_BOTF4</name>
<dbReference type="Proteomes" id="UP000008177">
    <property type="component" value="Unplaced contigs"/>
</dbReference>
<evidence type="ECO:0000313" key="1">
    <source>
        <dbReference type="EMBL" id="CCD33912.1"/>
    </source>
</evidence>
<dbReference type="AlphaFoldDB" id="G2XTP4"/>
<accession>G2XTP4</accession>
<protein>
    <submittedName>
        <fullName evidence="1">Uncharacterized protein</fullName>
    </submittedName>
</protein>
<organism evidence="1 2">
    <name type="scientific">Botryotinia fuckeliana (strain T4)</name>
    <name type="common">Noble rot fungus</name>
    <name type="synonym">Botrytis cinerea</name>
    <dbReference type="NCBI Taxonomy" id="999810"/>
    <lineage>
        <taxon>Eukaryota</taxon>
        <taxon>Fungi</taxon>
        <taxon>Dikarya</taxon>
        <taxon>Ascomycota</taxon>
        <taxon>Pezizomycotina</taxon>
        <taxon>Leotiomycetes</taxon>
        <taxon>Helotiales</taxon>
        <taxon>Sclerotiniaceae</taxon>
        <taxon>Botrytis</taxon>
    </lineage>
</organism>
<dbReference type="HOGENOM" id="CLU_3032055_0_0_1"/>
<proteinExistence type="predicted"/>
<evidence type="ECO:0000313" key="2">
    <source>
        <dbReference type="Proteomes" id="UP000008177"/>
    </source>
</evidence>
<sequence>MPFQSQFQFQFQFSSVRPPVRQSGTFFGLCAEQKVIILGSVGRDSSSGSECYRGS</sequence>
<dbReference type="EMBL" id="FQ790266">
    <property type="protein sequence ID" value="CCD33912.1"/>
    <property type="molecule type" value="Genomic_DNA"/>
</dbReference>
<gene>
    <name evidence="1" type="ORF">BofuT4_P063100.1</name>
</gene>
<dbReference type="InParanoid" id="G2XTP4"/>